<accession>A0A3M6F8Y7</accession>
<comment type="caution">
    <text evidence="3">The sequence shown here is derived from an EMBL/GenBank/DDBJ whole genome shotgun (WGS) entry which is preliminary data.</text>
</comment>
<evidence type="ECO:0000256" key="1">
    <source>
        <dbReference type="SAM" id="MobiDB-lite"/>
    </source>
</evidence>
<protein>
    <submittedName>
        <fullName evidence="3">Uncharacterized protein</fullName>
    </submittedName>
</protein>
<evidence type="ECO:0000313" key="4">
    <source>
        <dbReference type="Proteomes" id="UP000269872"/>
    </source>
</evidence>
<gene>
    <name evidence="3" type="ORF">ALP05_00679</name>
</gene>
<dbReference type="EMBL" id="RBUY01000070">
    <property type="protein sequence ID" value="RMV76456.1"/>
    <property type="molecule type" value="Genomic_DNA"/>
</dbReference>
<evidence type="ECO:0000313" key="3">
    <source>
        <dbReference type="EMBL" id="RMV76456.1"/>
    </source>
</evidence>
<dbReference type="AlphaFoldDB" id="A0A3M6F8Y7"/>
<feature type="chain" id="PRO_5018288853" evidence="2">
    <location>
        <begin position="22"/>
        <end position="147"/>
    </location>
</feature>
<feature type="compositionally biased region" description="Polar residues" evidence="1">
    <location>
        <begin position="49"/>
        <end position="63"/>
    </location>
</feature>
<organism evidence="3 4">
    <name type="scientific">Pseudomonas caricapapayae</name>
    <dbReference type="NCBI Taxonomy" id="46678"/>
    <lineage>
        <taxon>Bacteria</taxon>
        <taxon>Pseudomonadati</taxon>
        <taxon>Pseudomonadota</taxon>
        <taxon>Gammaproteobacteria</taxon>
        <taxon>Pseudomonadales</taxon>
        <taxon>Pseudomonadaceae</taxon>
        <taxon>Pseudomonas</taxon>
    </lineage>
</organism>
<evidence type="ECO:0000256" key="2">
    <source>
        <dbReference type="SAM" id="SignalP"/>
    </source>
</evidence>
<feature type="signal peptide" evidence="2">
    <location>
        <begin position="1"/>
        <end position="21"/>
    </location>
</feature>
<keyword evidence="2" id="KW-0732">Signal</keyword>
<name>A0A3M6F8Y7_9PSED</name>
<feature type="region of interest" description="Disordered" evidence="1">
    <location>
        <begin position="45"/>
        <end position="72"/>
    </location>
</feature>
<dbReference type="Proteomes" id="UP000269872">
    <property type="component" value="Unassembled WGS sequence"/>
</dbReference>
<dbReference type="RefSeq" id="WP_122340035.1">
    <property type="nucleotide sequence ID" value="NZ_RBUY01000070.1"/>
</dbReference>
<sequence>MKIKKLALSILAVAISSSAFAATTPDTDFDQISLDAYVNGMHSLKGESQESTASQSVLVTHTNELSDDGADQKNVEYNLSLEESLTPVNSRMRDGFVKFSSEYKDSENAKAITEFNTLQDLAFKESEPAVKALIKQAADLKLASYSK</sequence>
<proteinExistence type="predicted"/>
<reference evidence="3 4" key="1">
    <citation type="submission" date="2018-08" db="EMBL/GenBank/DDBJ databases">
        <title>Recombination of ecologically and evolutionarily significant loci maintains genetic cohesion in the Pseudomonas syringae species complex.</title>
        <authorList>
            <person name="Dillon M."/>
            <person name="Thakur S."/>
            <person name="Almeida R.N.D."/>
            <person name="Weir B.S."/>
            <person name="Guttman D.S."/>
        </authorList>
    </citation>
    <scope>NUCLEOTIDE SEQUENCE [LARGE SCALE GENOMIC DNA]</scope>
    <source>
        <strain evidence="3 4">ICMP 7496</strain>
    </source>
</reference>